<dbReference type="InterPro" id="IPR029005">
    <property type="entry name" value="LIM-bd/SEUSS"/>
</dbReference>
<dbReference type="InterPro" id="IPR000157">
    <property type="entry name" value="TIR_dom"/>
</dbReference>
<organism evidence="5 6">
    <name type="scientific">Malus domestica</name>
    <name type="common">Apple</name>
    <name type="synonym">Pyrus malus</name>
    <dbReference type="NCBI Taxonomy" id="3750"/>
    <lineage>
        <taxon>Eukaryota</taxon>
        <taxon>Viridiplantae</taxon>
        <taxon>Streptophyta</taxon>
        <taxon>Embryophyta</taxon>
        <taxon>Tracheophyta</taxon>
        <taxon>Spermatophyta</taxon>
        <taxon>Magnoliopsida</taxon>
        <taxon>eudicotyledons</taxon>
        <taxon>Gunneridae</taxon>
        <taxon>Pentapetalae</taxon>
        <taxon>rosids</taxon>
        <taxon>fabids</taxon>
        <taxon>Rosales</taxon>
        <taxon>Rosaceae</taxon>
        <taxon>Amygdaloideae</taxon>
        <taxon>Maleae</taxon>
        <taxon>Malus</taxon>
    </lineage>
</organism>
<dbReference type="Pfam" id="PF01803">
    <property type="entry name" value="LIM_bind"/>
    <property type="match status" value="1"/>
</dbReference>
<dbReference type="Gene3D" id="3.80.10.10">
    <property type="entry name" value="Ribonuclease Inhibitor"/>
    <property type="match status" value="4"/>
</dbReference>
<name>A0A498KIJ1_MALDO</name>
<dbReference type="SMART" id="SM00255">
    <property type="entry name" value="TIR"/>
    <property type="match status" value="1"/>
</dbReference>
<evidence type="ECO:0000256" key="2">
    <source>
        <dbReference type="ARBA" id="ARBA00023027"/>
    </source>
</evidence>
<feature type="compositionally biased region" description="Polar residues" evidence="3">
    <location>
        <begin position="1299"/>
        <end position="1310"/>
    </location>
</feature>
<feature type="region of interest" description="Disordered" evidence="3">
    <location>
        <begin position="1229"/>
        <end position="1381"/>
    </location>
</feature>
<dbReference type="Pfam" id="PF23286">
    <property type="entry name" value="LRR_13"/>
    <property type="match status" value="1"/>
</dbReference>
<feature type="compositionally biased region" description="Low complexity" evidence="3">
    <location>
        <begin position="1272"/>
        <end position="1288"/>
    </location>
</feature>
<dbReference type="EMBL" id="RDQH01000328">
    <property type="protein sequence ID" value="RXI06234.1"/>
    <property type="molecule type" value="Genomic_DNA"/>
</dbReference>
<evidence type="ECO:0000259" key="4">
    <source>
        <dbReference type="PROSITE" id="PS50104"/>
    </source>
</evidence>
<dbReference type="SUPFAM" id="SSF52200">
    <property type="entry name" value="Toll/Interleukin receptor TIR domain"/>
    <property type="match status" value="1"/>
</dbReference>
<sequence>MANQFVPSSSFRTTPSCTYDVFLSFRGEDTRYNFTDHLHHALVRHGIRTFIDHSELPIGEEISPTLLEAIENSRISVIIFSENYASSRWCLDELVHILKCKESKGQMTRPIFYKVNPSDVRHQRNSYGAAFADHSCNNLEKVQRWRTALTEAANLKGATLKEGEYGTKKVRGIIVNLPEPYEIPLHPKSFLKMVNLEFFINRNAHFSGRVDYLPNSLRLIEFGGRFKFDQKHTYELNLQSNFRPRHLVKFDVAYSSIRQLKGFKNLAKLTSMDLSGCKFLEKIPDLSGSPNIIKLDLRDCTSLVEVDDSVGFLDKLERLYLSGCSKLTRFATRLGLRSLKGLYLDGCTRLERFPEIEKDKMKSLSHLFIEDSGIRELPSSIAYLTGLKWLLASGCELRNVPDLSGSPNIEELELRDCKSLVEVHDSVGFLDKLEDLDLSGCSKLTRFATRLGSRSLFSLSFEGCRRLESFPEIEGKMESLYRLNIEKSGIRELPSIAYVPRLCSLNASGCELQNIQLLPFGKKVKFDEVSSWCINLHLEGCNLSESDFLVPLDCWSALTALNLSRNNFVTLPDCISEVVNLETLFLRGCKRLREIPVLPSKLKALELDDCTSLEKIPKLPLRLKKLSLCNCKRLQEIPVLPSELEELGLDNCTSWEKFPKLPPSLRKLSLDDCTSLEKIPKLPPSLEKLSLCNCSGLSGDEVAKNLLNEVAKLQNRWLNLQMHAMDPHSELDTIYPGNEVPKWFSYTSNHPTTIQPLPGYEWDEYERKEEFVGGSEYRFEIPLKLLVGETLFGLALSFVLEPPTDGFDIYRIIINRKKLVIRDESTDIKETHVRVVIAQIWWQEQQGDICPVVFRFKKECAIKSCGVHRLLRNEDELRDLKEARRAQLQQREQQQFQQPMQPVSSIKRPYDGGVCARRLMQYLYHLRLRPAVSSLDNSIAYWRRFVTDYYSPRAKKRWCLSSYDNVGHHALSVLPQAAMDAWQCDICGSKSGRGFEATFEVLPRLNMIKFGRGVIDDVIFLGVPRECGFPSGEMMLEYGYVSLISYEQLRVVREGQLRIIFTQDLKKCQSTIAESGSDGISQQDLQTNGNMVPTAGRQLAESLELQSLNDLEGLKVYPRHATAAKLHMQKMQEMEQLASAQGLSTDRNTLNKLMALHLGLNNQMNNHHQMVGPGAMSGAAQAAYQNLLLRHNSMNSNANCLQQEASSSFNNSNHSPSSTFQGAAALIPGSMQNLPGSALSSPHLPSRQPQQLQQRSLSSNSLLQQTHSTGSQGNQALQQQQMIQQLPQEMPNNSGGGQQSLPCPSANGSVGRNGVSFGGNNPAAAPSTSNASGSHGPAPSRNNSFKATANSDNSTGGGGNNTYNQRAPDLPLNLTNCFTGL</sequence>
<comment type="caution">
    <text evidence="5">The sequence shown here is derived from an EMBL/GenBank/DDBJ whole genome shotgun (WGS) entry which is preliminary data.</text>
</comment>
<dbReference type="STRING" id="3750.A0A498KIJ1"/>
<feature type="compositionally biased region" description="Low complexity" evidence="3">
    <location>
        <begin position="1319"/>
        <end position="1334"/>
    </location>
</feature>
<dbReference type="InterPro" id="IPR058546">
    <property type="entry name" value="RPS4B/Roq1-like_LRR"/>
</dbReference>
<keyword evidence="6" id="KW-1185">Reference proteome</keyword>
<reference evidence="5 6" key="1">
    <citation type="submission" date="2018-10" db="EMBL/GenBank/DDBJ databases">
        <title>A high-quality apple genome assembly.</title>
        <authorList>
            <person name="Hu J."/>
        </authorList>
    </citation>
    <scope>NUCLEOTIDE SEQUENCE [LARGE SCALE GENOMIC DNA]</scope>
    <source>
        <strain evidence="6">cv. HFTH1</strain>
        <tissue evidence="5">Young leaf</tissue>
    </source>
</reference>
<protein>
    <recommendedName>
        <fullName evidence="4">TIR domain-containing protein</fullName>
    </recommendedName>
</protein>
<feature type="compositionally biased region" description="Polar residues" evidence="3">
    <location>
        <begin position="1340"/>
        <end position="1349"/>
    </location>
</feature>
<dbReference type="PROSITE" id="PS50104">
    <property type="entry name" value="TIR"/>
    <property type="match status" value="1"/>
</dbReference>
<dbReference type="InterPro" id="IPR035897">
    <property type="entry name" value="Toll_tir_struct_dom_sf"/>
</dbReference>
<evidence type="ECO:0000256" key="1">
    <source>
        <dbReference type="ARBA" id="ARBA00022821"/>
    </source>
</evidence>
<dbReference type="Proteomes" id="UP000290289">
    <property type="component" value="Chromosome 2"/>
</dbReference>
<evidence type="ECO:0000256" key="3">
    <source>
        <dbReference type="SAM" id="MobiDB-lite"/>
    </source>
</evidence>
<dbReference type="GO" id="GO:0007165">
    <property type="term" value="P:signal transduction"/>
    <property type="evidence" value="ECO:0007669"/>
    <property type="project" value="InterPro"/>
</dbReference>
<dbReference type="Pfam" id="PF01582">
    <property type="entry name" value="TIR"/>
    <property type="match status" value="1"/>
</dbReference>
<dbReference type="FunFam" id="3.40.50.10140:FF:000007">
    <property type="entry name" value="Disease resistance protein (TIR-NBS-LRR class)"/>
    <property type="match status" value="1"/>
</dbReference>
<accession>A0A498KIJ1</accession>
<evidence type="ECO:0000313" key="5">
    <source>
        <dbReference type="EMBL" id="RXI06234.1"/>
    </source>
</evidence>
<dbReference type="SUPFAM" id="SSF52058">
    <property type="entry name" value="L domain-like"/>
    <property type="match status" value="2"/>
</dbReference>
<proteinExistence type="predicted"/>
<feature type="compositionally biased region" description="Low complexity" evidence="3">
    <location>
        <begin position="1239"/>
        <end position="1265"/>
    </location>
</feature>
<dbReference type="Gene3D" id="3.40.50.10140">
    <property type="entry name" value="Toll/interleukin-1 receptor homology (TIR) domain"/>
    <property type="match status" value="1"/>
</dbReference>
<feature type="domain" description="TIR" evidence="4">
    <location>
        <begin position="17"/>
        <end position="181"/>
    </location>
</feature>
<dbReference type="InterPro" id="IPR032675">
    <property type="entry name" value="LRR_dom_sf"/>
</dbReference>
<keyword evidence="2" id="KW-0520">NAD</keyword>
<gene>
    <name evidence="5" type="ORF">DVH24_018276</name>
</gene>
<evidence type="ECO:0000313" key="6">
    <source>
        <dbReference type="Proteomes" id="UP000290289"/>
    </source>
</evidence>
<dbReference type="PANTHER" id="PTHR10378">
    <property type="entry name" value="LIM DOMAIN-BINDING PROTEIN"/>
    <property type="match status" value="1"/>
</dbReference>
<keyword evidence="1" id="KW-0611">Plant defense</keyword>